<evidence type="ECO:0000256" key="1">
    <source>
        <dbReference type="SAM" id="MobiDB-lite"/>
    </source>
</evidence>
<sequence>MLNEIRDIVHPLFSSVPPPELDRKQLLKKIKITTADLPRPHLRTRGQPTINVTTSTTGRNDNTNDGGDILPHPVVRYAHGKGCVYSDKPDIVVKSAEFVKTVDAFARTRLDNLTRLLDAGITYVDNDLELTCTRNETSTPTSSAASTSPSSASPSETESDSDFDTNTTTTSFTSSSARRGVEDDGHADLDISLTRLFARLAANEVTDKMRSEQIRLQACLATSSLAKGLYWKRCNGVFRNALDDELLPASISITASTTTGDSAGEAMGDDKEANATVDVTLKTTHVDASETNEATKNPFALTSTTTDEANNAMKATSISLVTPGDGHHHRAQTVSGYGYAVLAPTRALAQSRLKTSGTKSQASVNALSPGSFSIDTPPFSAPTSISTSAQFSSISSRFPPLGSDTSGEEKQGDCDVPSARAENEQGHDSEYARIHLVRTNPETFTFTSSILMNREAMVRSGAVDDDDLCLTGWGYNRLEKRVKGNVD</sequence>
<dbReference type="OrthoDB" id="4109395at2759"/>
<feature type="compositionally biased region" description="Low complexity" evidence="1">
    <location>
        <begin position="164"/>
        <end position="176"/>
    </location>
</feature>
<dbReference type="EMBL" id="KN847320">
    <property type="protein sequence ID" value="KIW54011.1"/>
    <property type="molecule type" value="Genomic_DNA"/>
</dbReference>
<dbReference type="GeneID" id="25328315"/>
<dbReference type="HOGENOM" id="CLU_560237_0_0_1"/>
<name>A0A0D2BN95_9EURO</name>
<accession>A0A0D2BN95</accession>
<evidence type="ECO:0000313" key="2">
    <source>
        <dbReference type="EMBL" id="KIW54011.1"/>
    </source>
</evidence>
<organism evidence="2 3">
    <name type="scientific">Exophiala xenobiotica</name>
    <dbReference type="NCBI Taxonomy" id="348802"/>
    <lineage>
        <taxon>Eukaryota</taxon>
        <taxon>Fungi</taxon>
        <taxon>Dikarya</taxon>
        <taxon>Ascomycota</taxon>
        <taxon>Pezizomycotina</taxon>
        <taxon>Eurotiomycetes</taxon>
        <taxon>Chaetothyriomycetidae</taxon>
        <taxon>Chaetothyriales</taxon>
        <taxon>Herpotrichiellaceae</taxon>
        <taxon>Exophiala</taxon>
    </lineage>
</organism>
<feature type="compositionally biased region" description="Low complexity" evidence="1">
    <location>
        <begin position="136"/>
        <end position="156"/>
    </location>
</feature>
<evidence type="ECO:0000313" key="3">
    <source>
        <dbReference type="Proteomes" id="UP000054342"/>
    </source>
</evidence>
<reference evidence="2 3" key="1">
    <citation type="submission" date="2015-01" db="EMBL/GenBank/DDBJ databases">
        <title>The Genome Sequence of Exophiala xenobiotica CBS118157.</title>
        <authorList>
            <consortium name="The Broad Institute Genomics Platform"/>
            <person name="Cuomo C."/>
            <person name="de Hoog S."/>
            <person name="Gorbushina A."/>
            <person name="Stielow B."/>
            <person name="Teixiera M."/>
            <person name="Abouelleil A."/>
            <person name="Chapman S.B."/>
            <person name="Priest M."/>
            <person name="Young S.K."/>
            <person name="Wortman J."/>
            <person name="Nusbaum C."/>
            <person name="Birren B."/>
        </authorList>
    </citation>
    <scope>NUCLEOTIDE SEQUENCE [LARGE SCALE GENOMIC DNA]</scope>
    <source>
        <strain evidence="2 3">CBS 118157</strain>
    </source>
</reference>
<dbReference type="AlphaFoldDB" id="A0A0D2BN95"/>
<feature type="region of interest" description="Disordered" evidence="1">
    <location>
        <begin position="39"/>
        <end position="68"/>
    </location>
</feature>
<protein>
    <submittedName>
        <fullName evidence="2">Uncharacterized protein</fullName>
    </submittedName>
</protein>
<feature type="region of interest" description="Disordered" evidence="1">
    <location>
        <begin position="352"/>
        <end position="372"/>
    </location>
</feature>
<gene>
    <name evidence="2" type="ORF">PV05_06407</name>
</gene>
<dbReference type="RefSeq" id="XP_013314595.1">
    <property type="nucleotide sequence ID" value="XM_013459141.1"/>
</dbReference>
<feature type="region of interest" description="Disordered" evidence="1">
    <location>
        <begin position="391"/>
        <end position="428"/>
    </location>
</feature>
<feature type="region of interest" description="Disordered" evidence="1">
    <location>
        <begin position="134"/>
        <end position="183"/>
    </location>
</feature>
<dbReference type="Proteomes" id="UP000054342">
    <property type="component" value="Unassembled WGS sequence"/>
</dbReference>
<keyword evidence="3" id="KW-1185">Reference proteome</keyword>
<feature type="compositionally biased region" description="Polar residues" evidence="1">
    <location>
        <begin position="46"/>
        <end position="65"/>
    </location>
</feature>
<proteinExistence type="predicted"/>